<dbReference type="Pfam" id="PF09794">
    <property type="entry name" value="Avl9"/>
    <property type="match status" value="1"/>
</dbReference>
<evidence type="ECO:0000256" key="2">
    <source>
        <dbReference type="SAM" id="MobiDB-lite"/>
    </source>
</evidence>
<dbReference type="AlphaFoldDB" id="A0A182PT82"/>
<feature type="compositionally biased region" description="Low complexity" evidence="2">
    <location>
        <begin position="310"/>
        <end position="324"/>
    </location>
</feature>
<name>A0A182PT82_9DIPT</name>
<feature type="compositionally biased region" description="Polar residues" evidence="2">
    <location>
        <begin position="628"/>
        <end position="641"/>
    </location>
</feature>
<evidence type="ECO:0000313" key="5">
    <source>
        <dbReference type="Proteomes" id="UP000075885"/>
    </source>
</evidence>
<keyword evidence="5" id="KW-1185">Reference proteome</keyword>
<dbReference type="GO" id="GO:0005737">
    <property type="term" value="C:cytoplasm"/>
    <property type="evidence" value="ECO:0007669"/>
    <property type="project" value="TreeGrafter"/>
</dbReference>
<reference evidence="5" key="1">
    <citation type="submission" date="2013-03" db="EMBL/GenBank/DDBJ databases">
        <title>The Genome Sequence of Anopheles epiroticus epiroticus2.</title>
        <authorList>
            <consortium name="The Broad Institute Genomics Platform"/>
            <person name="Neafsey D.E."/>
            <person name="Howell P."/>
            <person name="Walker B."/>
            <person name="Young S.K."/>
            <person name="Zeng Q."/>
            <person name="Gargeya S."/>
            <person name="Fitzgerald M."/>
            <person name="Haas B."/>
            <person name="Abouelleil A."/>
            <person name="Allen A.W."/>
            <person name="Alvarado L."/>
            <person name="Arachchi H.M."/>
            <person name="Berlin A.M."/>
            <person name="Chapman S.B."/>
            <person name="Gainer-Dewar J."/>
            <person name="Goldberg J."/>
            <person name="Griggs A."/>
            <person name="Gujja S."/>
            <person name="Hansen M."/>
            <person name="Howarth C."/>
            <person name="Imamovic A."/>
            <person name="Ireland A."/>
            <person name="Larimer J."/>
            <person name="McCowan C."/>
            <person name="Murphy C."/>
            <person name="Pearson M."/>
            <person name="Poon T.W."/>
            <person name="Priest M."/>
            <person name="Roberts A."/>
            <person name="Saif S."/>
            <person name="Shea T."/>
            <person name="Sisk P."/>
            <person name="Sykes S."/>
            <person name="Wortman J."/>
            <person name="Nusbaum C."/>
            <person name="Birren B."/>
        </authorList>
    </citation>
    <scope>NUCLEOTIDE SEQUENCE [LARGE SCALE GENOMIC DNA]</scope>
    <source>
        <strain evidence="5">Epiroticus2</strain>
    </source>
</reference>
<feature type="compositionally biased region" description="Basic and acidic residues" evidence="2">
    <location>
        <begin position="618"/>
        <end position="627"/>
    </location>
</feature>
<comment type="similarity">
    <text evidence="1">Belongs to the AVL9 family.</text>
</comment>
<organism evidence="4 5">
    <name type="scientific">Anopheles epiroticus</name>
    <dbReference type="NCBI Taxonomy" id="199890"/>
    <lineage>
        <taxon>Eukaryota</taxon>
        <taxon>Metazoa</taxon>
        <taxon>Ecdysozoa</taxon>
        <taxon>Arthropoda</taxon>
        <taxon>Hexapoda</taxon>
        <taxon>Insecta</taxon>
        <taxon>Pterygota</taxon>
        <taxon>Neoptera</taxon>
        <taxon>Endopterygota</taxon>
        <taxon>Diptera</taxon>
        <taxon>Nematocera</taxon>
        <taxon>Culicoidea</taxon>
        <taxon>Culicidae</taxon>
        <taxon>Anophelinae</taxon>
        <taxon>Anopheles</taxon>
    </lineage>
</organism>
<dbReference type="PANTHER" id="PTHR31017:SF1">
    <property type="entry name" value="LATE SECRETORY PATHWAY PROTEIN AVL9 HOMOLOG"/>
    <property type="match status" value="1"/>
</dbReference>
<reference evidence="4" key="2">
    <citation type="submission" date="2020-05" db="UniProtKB">
        <authorList>
            <consortium name="EnsemblMetazoa"/>
        </authorList>
    </citation>
    <scope>IDENTIFICATION</scope>
    <source>
        <strain evidence="4">Epiroticus2</strain>
    </source>
</reference>
<accession>A0A182PT82</accession>
<evidence type="ECO:0000256" key="1">
    <source>
        <dbReference type="ARBA" id="ARBA00038178"/>
    </source>
</evidence>
<protein>
    <submittedName>
        <fullName evidence="4">UDENN domain-containing protein</fullName>
    </submittedName>
</protein>
<feature type="region of interest" description="Disordered" evidence="2">
    <location>
        <begin position="302"/>
        <end position="340"/>
    </location>
</feature>
<dbReference type="InterPro" id="IPR037516">
    <property type="entry name" value="Tripartite_DENN"/>
</dbReference>
<feature type="domain" description="UDENN" evidence="3">
    <location>
        <begin position="8"/>
        <end position="489"/>
    </location>
</feature>
<dbReference type="PROSITE" id="PS50211">
    <property type="entry name" value="DENN"/>
    <property type="match status" value="1"/>
</dbReference>
<dbReference type="InterPro" id="IPR051731">
    <property type="entry name" value="DENND11/AVL9_GEFs"/>
</dbReference>
<dbReference type="EnsemblMetazoa" id="AEPI010168-RA">
    <property type="protein sequence ID" value="AEPI010168-PA"/>
    <property type="gene ID" value="AEPI010168"/>
</dbReference>
<dbReference type="PANTHER" id="PTHR31017">
    <property type="entry name" value="LATE SECRETORY PATHWAY PROTEIN AVL9-RELATED"/>
    <property type="match status" value="1"/>
</dbReference>
<evidence type="ECO:0000313" key="4">
    <source>
        <dbReference type="EnsemblMetazoa" id="AEPI010168-PA"/>
    </source>
</evidence>
<sequence>MQNQKPVLHILVVGFHHKKGCQVEFSYPPLVPGTEGKSECPSGWKYLPTLALPDGSHNFSNDFVCFNLPSLTDPEQSVYGISCYRQIALEEVRIRTADLTRSTVQKSVCTLLSLPIYGYVEVKLSLIAQAFFEQGDFSATDILVKAYEQLNACLVSLEPQEIGSTRLHFVGVPLRDLLLKWRHKILILFKLLLLQKRVVCFGSPVHPTCALILGIASLHPELISKGFQQVACVKTSRPMSPMPTFSAQVEEPAGDGSTSPCKIALPTIRTEHQDAIDPAAISAGREAADELNDPDAHSIASAKEAHPDETTTATSSSSPSFGSSVEGNSGSQRPVPPTTLVRETSVDTIASNFSSLYAIDPSEWGAPLRIFHEGVLCLPYISLPYMDLLTDPSVKGYLIGASNVLFQHKRQLADVMIDVETAVIDVLDVDTKREIQLSTEDLRFVDFVVRHVQTPKEDAEGSEAWIRDQLYGYMVALLKTSLNADGSKEIEHFNAHFMGAFKATRCYGDWLERTAGGAVSAFEGLGGGHPFAGTLSVADMKLRIAQTMQNSESGRKLNQAVTNTSRAVGGALTTAKGAFSSWWTSFTAPPQGGHMTQGAEQQQQQDKLSDQYTVDEGNDARTEDCDNSRGNNEVATPTTPQHEVIQTAELVADTTISNSVVEIGREAELLDRGTAVTAGAGTEQSNIPRRT</sequence>
<proteinExistence type="inferred from homology"/>
<evidence type="ECO:0000259" key="3">
    <source>
        <dbReference type="PROSITE" id="PS50211"/>
    </source>
</evidence>
<dbReference type="VEuPathDB" id="VectorBase:AEPI010168"/>
<dbReference type="Proteomes" id="UP000075885">
    <property type="component" value="Unassembled WGS sequence"/>
</dbReference>
<feature type="region of interest" description="Disordered" evidence="2">
    <location>
        <begin position="583"/>
        <end position="641"/>
    </location>
</feature>
<dbReference type="InterPro" id="IPR018307">
    <property type="entry name" value="ABL9/DENND6_dom"/>
</dbReference>